<reference evidence="7 8" key="1">
    <citation type="submission" date="2015-10" db="EMBL/GenBank/DDBJ databases">
        <title>Draft genomes sequences of Candida glabrata isolates 1A, 1B, 2A, 2B, 3A and 3B.</title>
        <authorList>
            <person name="Haavelsrud O.E."/>
            <person name="Gaustad P."/>
        </authorList>
    </citation>
    <scope>NUCLEOTIDE SEQUENCE [LARGE SCALE GENOMIC DNA]</scope>
    <source>
        <strain evidence="7">910700640</strain>
    </source>
</reference>
<proteinExistence type="inferred from homology"/>
<evidence type="ECO:0000313" key="7">
    <source>
        <dbReference type="EMBL" id="KTB00587.1"/>
    </source>
</evidence>
<gene>
    <name evidence="7" type="ORF">AO440_001309</name>
</gene>
<dbReference type="GO" id="GO:0003747">
    <property type="term" value="F:translation release factor activity"/>
    <property type="evidence" value="ECO:0007669"/>
    <property type="project" value="InterPro"/>
</dbReference>
<dbReference type="AlphaFoldDB" id="A0A0W0CT54"/>
<feature type="compositionally biased region" description="Basic and acidic residues" evidence="5">
    <location>
        <begin position="151"/>
        <end position="166"/>
    </location>
</feature>
<evidence type="ECO:0000313" key="8">
    <source>
        <dbReference type="Proteomes" id="UP000054886"/>
    </source>
</evidence>
<comment type="similarity">
    <text evidence="2">Belongs to the prokaryotic/mitochondrial release factor family.</text>
</comment>
<sequence>MLFSLIYGRKLADKILRQSNTHSIFTCSTQLIKKNKLPPRPKFDASMEADIEEKFLHGGTGPGGQKINKCNSKVQIKHVPSNIVVTCQATRSRDQNRKIAREKLALELERWQLGQEKDDNSGVQVMTEREKALLEWKRQQKRSKGKKSRLKHELAKQKREEEKKKELDELMEVFGDRIGNSGTSDRN</sequence>
<dbReference type="GO" id="GO:0005739">
    <property type="term" value="C:mitochondrion"/>
    <property type="evidence" value="ECO:0007669"/>
    <property type="project" value="UniProtKB-SubCell"/>
</dbReference>
<evidence type="ECO:0000256" key="4">
    <source>
        <dbReference type="ARBA" id="ARBA00023128"/>
    </source>
</evidence>
<feature type="domain" description="Prokaryotic-type class I peptide chain release factors" evidence="6">
    <location>
        <begin position="48"/>
        <end position="148"/>
    </location>
</feature>
<dbReference type="GO" id="GO:0032543">
    <property type="term" value="P:mitochondrial translation"/>
    <property type="evidence" value="ECO:0007669"/>
    <property type="project" value="EnsemblFungi"/>
</dbReference>
<dbReference type="Pfam" id="PF00472">
    <property type="entry name" value="RF-1"/>
    <property type="match status" value="1"/>
</dbReference>
<comment type="caution">
    <text evidence="7">The sequence shown here is derived from an EMBL/GenBank/DDBJ whole genome shotgun (WGS) entry which is preliminary data.</text>
</comment>
<dbReference type="VEuPathDB" id="FungiDB:B1J91_F05027g"/>
<dbReference type="InterPro" id="IPR045853">
    <property type="entry name" value="Pep_chain_release_fac_I_sf"/>
</dbReference>
<dbReference type="EMBL" id="LLZZ01000137">
    <property type="protein sequence ID" value="KTB00587.1"/>
    <property type="molecule type" value="Genomic_DNA"/>
</dbReference>
<dbReference type="PANTHER" id="PTHR46203:SF1">
    <property type="entry name" value="MITOCHONDRIAL TRANSLATION RELEASE FACTOR IN RESCUE"/>
    <property type="match status" value="1"/>
</dbReference>
<dbReference type="InterPro" id="IPR000352">
    <property type="entry name" value="Pep_chain_release_fac_I"/>
</dbReference>
<protein>
    <submittedName>
        <fullName evidence="7">Putative peptide chain release factor-like protein</fullName>
    </submittedName>
</protein>
<dbReference type="GO" id="GO:0004045">
    <property type="term" value="F:peptidyl-tRNA hydrolase activity"/>
    <property type="evidence" value="ECO:0007669"/>
    <property type="project" value="EnsemblFungi"/>
</dbReference>
<accession>A0A0W0CT54</accession>
<dbReference type="Proteomes" id="UP000054886">
    <property type="component" value="Unassembled WGS sequence"/>
</dbReference>
<dbReference type="OrthoDB" id="277888at2759"/>
<organism evidence="7 8">
    <name type="scientific">Candida glabrata</name>
    <name type="common">Yeast</name>
    <name type="synonym">Torulopsis glabrata</name>
    <dbReference type="NCBI Taxonomy" id="5478"/>
    <lineage>
        <taxon>Eukaryota</taxon>
        <taxon>Fungi</taxon>
        <taxon>Dikarya</taxon>
        <taxon>Ascomycota</taxon>
        <taxon>Saccharomycotina</taxon>
        <taxon>Saccharomycetes</taxon>
        <taxon>Saccharomycetales</taxon>
        <taxon>Saccharomycetaceae</taxon>
        <taxon>Nakaseomyces</taxon>
    </lineage>
</organism>
<dbReference type="VEuPathDB" id="FungiDB:CAGL0F05027g"/>
<comment type="subcellular location">
    <subcellularLocation>
        <location evidence="1">Mitochondrion</location>
    </subcellularLocation>
</comment>
<dbReference type="Gene3D" id="3.30.160.20">
    <property type="match status" value="1"/>
</dbReference>
<dbReference type="FunFam" id="3.30.160.20:FF:000065">
    <property type="entry name" value="Peptidyl-tRNA hydrolase domain protein"/>
    <property type="match status" value="1"/>
</dbReference>
<dbReference type="VEuPathDB" id="FungiDB:GVI51_F04653"/>
<feature type="region of interest" description="Disordered" evidence="5">
    <location>
        <begin position="136"/>
        <end position="166"/>
    </location>
</feature>
<keyword evidence="3" id="KW-0809">Transit peptide</keyword>
<evidence type="ECO:0000256" key="2">
    <source>
        <dbReference type="ARBA" id="ARBA00010835"/>
    </source>
</evidence>
<evidence type="ECO:0000256" key="1">
    <source>
        <dbReference type="ARBA" id="ARBA00004173"/>
    </source>
</evidence>
<keyword evidence="4" id="KW-0496">Mitochondrion</keyword>
<dbReference type="PANTHER" id="PTHR46203">
    <property type="entry name" value="PROBABLE PEPTIDE CHAIN RELEASE FACTOR C12ORF65"/>
    <property type="match status" value="1"/>
</dbReference>
<evidence type="ECO:0000259" key="6">
    <source>
        <dbReference type="Pfam" id="PF00472"/>
    </source>
</evidence>
<dbReference type="InterPro" id="IPR052405">
    <property type="entry name" value="Mito_Transl_Release_Factor"/>
</dbReference>
<dbReference type="VEuPathDB" id="FungiDB:GWK60_F04631"/>
<dbReference type="SUPFAM" id="SSF75620">
    <property type="entry name" value="Release factor"/>
    <property type="match status" value="1"/>
</dbReference>
<name>A0A0W0CT54_CANGB</name>
<evidence type="ECO:0000256" key="5">
    <source>
        <dbReference type="SAM" id="MobiDB-lite"/>
    </source>
</evidence>
<feature type="compositionally biased region" description="Basic residues" evidence="5">
    <location>
        <begin position="139"/>
        <end position="150"/>
    </location>
</feature>
<evidence type="ECO:0000256" key="3">
    <source>
        <dbReference type="ARBA" id="ARBA00022946"/>
    </source>
</evidence>